<dbReference type="Gene3D" id="1.10.287.1060">
    <property type="entry name" value="ESAT-6-like"/>
    <property type="match status" value="1"/>
</dbReference>
<evidence type="ECO:0000313" key="1">
    <source>
        <dbReference type="EMBL" id="GAA1676872.1"/>
    </source>
</evidence>
<dbReference type="InterPro" id="IPR036689">
    <property type="entry name" value="ESAT-6-like_sf"/>
</dbReference>
<dbReference type="RefSeq" id="WP_163568281.1">
    <property type="nucleotide sequence ID" value="NZ_BAAANY010000009.1"/>
</dbReference>
<sequence>MSNASIRADFGVLDQLSSDQGGHAGNIDALRATLKSHVSKAIDNFAGGMGQEQHQACMAKADQLIDEYISGVRQFQGSTNQVNDTFQAGGQKAQSILASGA</sequence>
<dbReference type="SUPFAM" id="SSF140453">
    <property type="entry name" value="EsxAB dimer-like"/>
    <property type="match status" value="1"/>
</dbReference>
<organism evidence="1 2">
    <name type="scientific">Fodinicola feengrottensis</name>
    <dbReference type="NCBI Taxonomy" id="435914"/>
    <lineage>
        <taxon>Bacteria</taxon>
        <taxon>Bacillati</taxon>
        <taxon>Actinomycetota</taxon>
        <taxon>Actinomycetes</taxon>
        <taxon>Mycobacteriales</taxon>
        <taxon>Fodinicola</taxon>
    </lineage>
</organism>
<evidence type="ECO:0008006" key="3">
    <source>
        <dbReference type="Google" id="ProtNLM"/>
    </source>
</evidence>
<evidence type="ECO:0000313" key="2">
    <source>
        <dbReference type="Proteomes" id="UP001500618"/>
    </source>
</evidence>
<dbReference type="EMBL" id="BAAANY010000009">
    <property type="protein sequence ID" value="GAA1676872.1"/>
    <property type="molecule type" value="Genomic_DNA"/>
</dbReference>
<protein>
    <recommendedName>
        <fullName evidence="3">WXG100 family type VII secretion target</fullName>
    </recommendedName>
</protein>
<proteinExistence type="predicted"/>
<name>A0ABP4SW39_9ACTN</name>
<comment type="caution">
    <text evidence="1">The sequence shown here is derived from an EMBL/GenBank/DDBJ whole genome shotgun (WGS) entry which is preliminary data.</text>
</comment>
<reference evidence="2" key="1">
    <citation type="journal article" date="2019" name="Int. J. Syst. Evol. Microbiol.">
        <title>The Global Catalogue of Microorganisms (GCM) 10K type strain sequencing project: providing services to taxonomists for standard genome sequencing and annotation.</title>
        <authorList>
            <consortium name="The Broad Institute Genomics Platform"/>
            <consortium name="The Broad Institute Genome Sequencing Center for Infectious Disease"/>
            <person name="Wu L."/>
            <person name="Ma J."/>
        </authorList>
    </citation>
    <scope>NUCLEOTIDE SEQUENCE [LARGE SCALE GENOMIC DNA]</scope>
    <source>
        <strain evidence="2">JCM 14718</strain>
    </source>
</reference>
<keyword evidence="2" id="KW-1185">Reference proteome</keyword>
<gene>
    <name evidence="1" type="ORF">GCM10009765_27730</name>
</gene>
<accession>A0ABP4SW39</accession>
<dbReference type="Proteomes" id="UP001500618">
    <property type="component" value="Unassembled WGS sequence"/>
</dbReference>